<evidence type="ECO:0000256" key="1">
    <source>
        <dbReference type="SAM" id="MobiDB-lite"/>
    </source>
</evidence>
<dbReference type="AlphaFoldDB" id="A0A5M3WF71"/>
<gene>
    <name evidence="2" type="ORF">Acor_78520</name>
</gene>
<feature type="compositionally biased region" description="Gly residues" evidence="1">
    <location>
        <begin position="68"/>
        <end position="81"/>
    </location>
</feature>
<comment type="caution">
    <text evidence="2">The sequence shown here is derived from an EMBL/GenBank/DDBJ whole genome shotgun (WGS) entry which is preliminary data.</text>
</comment>
<proteinExistence type="predicted"/>
<dbReference type="Proteomes" id="UP000334990">
    <property type="component" value="Unassembled WGS sequence"/>
</dbReference>
<dbReference type="EMBL" id="BLAD01000112">
    <property type="protein sequence ID" value="GES05783.1"/>
    <property type="molecule type" value="Genomic_DNA"/>
</dbReference>
<reference evidence="2 3" key="1">
    <citation type="submission" date="2019-10" db="EMBL/GenBank/DDBJ databases">
        <title>Whole genome shotgun sequence of Acrocarpospora corrugata NBRC 13972.</title>
        <authorList>
            <person name="Ichikawa N."/>
            <person name="Kimura A."/>
            <person name="Kitahashi Y."/>
            <person name="Komaki H."/>
            <person name="Oguchi A."/>
        </authorList>
    </citation>
    <scope>NUCLEOTIDE SEQUENCE [LARGE SCALE GENOMIC DNA]</scope>
    <source>
        <strain evidence="2 3">NBRC 13972</strain>
    </source>
</reference>
<protein>
    <submittedName>
        <fullName evidence="2">Uncharacterized protein</fullName>
    </submittedName>
</protein>
<evidence type="ECO:0000313" key="3">
    <source>
        <dbReference type="Proteomes" id="UP000334990"/>
    </source>
</evidence>
<organism evidence="2 3">
    <name type="scientific">Acrocarpospora corrugata</name>
    <dbReference type="NCBI Taxonomy" id="35763"/>
    <lineage>
        <taxon>Bacteria</taxon>
        <taxon>Bacillati</taxon>
        <taxon>Actinomycetota</taxon>
        <taxon>Actinomycetes</taxon>
        <taxon>Streptosporangiales</taxon>
        <taxon>Streptosporangiaceae</taxon>
        <taxon>Acrocarpospora</taxon>
    </lineage>
</organism>
<accession>A0A5M3WF71</accession>
<feature type="region of interest" description="Disordered" evidence="1">
    <location>
        <begin position="68"/>
        <end position="94"/>
    </location>
</feature>
<evidence type="ECO:0000313" key="2">
    <source>
        <dbReference type="EMBL" id="GES05783.1"/>
    </source>
</evidence>
<keyword evidence="3" id="KW-1185">Reference proteome</keyword>
<name>A0A5M3WF71_9ACTN</name>
<sequence length="124" mass="13238">MRWTRLAALFVRAHVMAMKGSAVRTPDMRVFGLPHLESEAVHERIAALLTQASGEHVPMSIGVGRRLGSGGRYGGSPGQSGGSAITGPASAERPGIDLDAGPFCYFWRCSATTNNDDQRQDHTS</sequence>